<feature type="domain" description="RanBP2-type" evidence="6">
    <location>
        <begin position="15"/>
        <end position="51"/>
    </location>
</feature>
<dbReference type="PROSITE" id="PS01358">
    <property type="entry name" value="ZF_RANBP2_1"/>
    <property type="match status" value="1"/>
</dbReference>
<reference evidence="8" key="1">
    <citation type="submission" date="2023-10" db="EMBL/GenBank/DDBJ databases">
        <authorList>
            <person name="Chen Y."/>
            <person name="Shah S."/>
            <person name="Dougan E. K."/>
            <person name="Thang M."/>
            <person name="Chan C."/>
        </authorList>
    </citation>
    <scope>NUCLEOTIDE SEQUENCE [LARGE SCALE GENOMIC DNA]</scope>
</reference>
<sequence>MMDRAVRHVEGGALEQGPRPVCLTDWPCPSCTHHNDAAAMSCEVCSAARQCEGGPGPAQESMQSGGSRGSMAHPAAPRPPAPAIPSPALQPTSPRHVGSGDNEPRATAATLGGGSGRGRPSAMSNIVSRVDVVDQAVHRRAPPGAAGADVSAGRSAADSGGSIGFGLGSGRALAGLREAYRTEGAVRACVGEDEVSAERFGEALEGGQEETAEDRVVEHAGMEAEWSAVAARTAEMAAIAERAKANAGVVRHQDASVSSIAWREVHQWILQVRILPEVLQPLREEEMDHVRCGCMARRRSVSDVPGLDRKLSAEKDLVLMMKMTKFDFNETVHARMLRTMYFKLTRNRVCGAIGGHWEVMGFQHTDPRTDLNRANGVLNVIHMFSFYTRHFDIFKGAFTLAQDAEQNYPLACVCVNITQMVMTAFLSGALSSLCNSGDRGVFDTLCCVFAGGLFHFYSQWRSQKRTIGDTDQTFKEVEQLVNRRPAKLLDALTKGAAELKARSDPSRLEFSNLEFGASRQAQPQAAGPQGALPSRLRNYQHE</sequence>
<evidence type="ECO:0000259" key="7">
    <source>
        <dbReference type="PROSITE" id="PS51335"/>
    </source>
</evidence>
<dbReference type="InterPro" id="IPR050868">
    <property type="entry name" value="ELMO_domain-containing"/>
</dbReference>
<keyword evidence="2 4" id="KW-0863">Zinc-finger</keyword>
<evidence type="ECO:0000256" key="3">
    <source>
        <dbReference type="ARBA" id="ARBA00022833"/>
    </source>
</evidence>
<keyword evidence="3" id="KW-0862">Zinc</keyword>
<evidence type="ECO:0000259" key="6">
    <source>
        <dbReference type="PROSITE" id="PS50199"/>
    </source>
</evidence>
<feature type="domain" description="ELMO" evidence="7">
    <location>
        <begin position="332"/>
        <end position="485"/>
    </location>
</feature>
<evidence type="ECO:0000256" key="2">
    <source>
        <dbReference type="ARBA" id="ARBA00022771"/>
    </source>
</evidence>
<evidence type="ECO:0000256" key="5">
    <source>
        <dbReference type="SAM" id="MobiDB-lite"/>
    </source>
</evidence>
<evidence type="ECO:0000256" key="4">
    <source>
        <dbReference type="PROSITE-ProRule" id="PRU00322"/>
    </source>
</evidence>
<gene>
    <name evidence="8" type="ORF">PCOR1329_LOCUS31089</name>
</gene>
<evidence type="ECO:0000313" key="8">
    <source>
        <dbReference type="EMBL" id="CAK0833368.1"/>
    </source>
</evidence>
<dbReference type="InterPro" id="IPR006816">
    <property type="entry name" value="ELMO_dom"/>
</dbReference>
<name>A0ABN9SNF9_9DINO</name>
<dbReference type="InterPro" id="IPR001876">
    <property type="entry name" value="Znf_RanBP2"/>
</dbReference>
<dbReference type="PROSITE" id="PS51335">
    <property type="entry name" value="ELMO"/>
    <property type="match status" value="1"/>
</dbReference>
<feature type="compositionally biased region" description="Low complexity" evidence="5">
    <location>
        <begin position="520"/>
        <end position="531"/>
    </location>
</feature>
<keyword evidence="1" id="KW-0479">Metal-binding</keyword>
<dbReference type="PANTHER" id="PTHR12771">
    <property type="entry name" value="ENGULFMENT AND CELL MOTILITY"/>
    <property type="match status" value="1"/>
</dbReference>
<feature type="compositionally biased region" description="Pro residues" evidence="5">
    <location>
        <begin position="76"/>
        <end position="85"/>
    </location>
</feature>
<proteinExistence type="predicted"/>
<evidence type="ECO:0008006" key="10">
    <source>
        <dbReference type="Google" id="ProtNLM"/>
    </source>
</evidence>
<dbReference type="Gene3D" id="2.30.30.380">
    <property type="entry name" value="Zn-finger domain of Sec23/24"/>
    <property type="match status" value="1"/>
</dbReference>
<dbReference type="SMART" id="SM00547">
    <property type="entry name" value="ZnF_RBZ"/>
    <property type="match status" value="1"/>
</dbReference>
<organism evidence="8 9">
    <name type="scientific">Prorocentrum cordatum</name>
    <dbReference type="NCBI Taxonomy" id="2364126"/>
    <lineage>
        <taxon>Eukaryota</taxon>
        <taxon>Sar</taxon>
        <taxon>Alveolata</taxon>
        <taxon>Dinophyceae</taxon>
        <taxon>Prorocentrales</taxon>
        <taxon>Prorocentraceae</taxon>
        <taxon>Prorocentrum</taxon>
    </lineage>
</organism>
<keyword evidence="9" id="KW-1185">Reference proteome</keyword>
<evidence type="ECO:0000256" key="1">
    <source>
        <dbReference type="ARBA" id="ARBA00022723"/>
    </source>
</evidence>
<dbReference type="PROSITE" id="PS50199">
    <property type="entry name" value="ZF_RANBP2_2"/>
    <property type="match status" value="1"/>
</dbReference>
<feature type="region of interest" description="Disordered" evidence="5">
    <location>
        <begin position="49"/>
        <end position="122"/>
    </location>
</feature>
<feature type="region of interest" description="Disordered" evidence="5">
    <location>
        <begin position="516"/>
        <end position="542"/>
    </location>
</feature>
<comment type="caution">
    <text evidence="8">The sequence shown here is derived from an EMBL/GenBank/DDBJ whole genome shotgun (WGS) entry which is preliminary data.</text>
</comment>
<dbReference type="Pfam" id="PF04727">
    <property type="entry name" value="ELMO_CED12"/>
    <property type="match status" value="1"/>
</dbReference>
<protein>
    <recommendedName>
        <fullName evidence="10">ELMO domain-containing protein</fullName>
    </recommendedName>
</protein>
<evidence type="ECO:0000313" key="9">
    <source>
        <dbReference type="Proteomes" id="UP001189429"/>
    </source>
</evidence>
<dbReference type="PANTHER" id="PTHR12771:SF2">
    <property type="entry name" value="ELMO DOMAIN-CONTAINING PROTEIN 3"/>
    <property type="match status" value="1"/>
</dbReference>
<dbReference type="EMBL" id="CAUYUJ010012136">
    <property type="protein sequence ID" value="CAK0833368.1"/>
    <property type="molecule type" value="Genomic_DNA"/>
</dbReference>
<accession>A0ABN9SNF9</accession>
<dbReference type="Proteomes" id="UP001189429">
    <property type="component" value="Unassembled WGS sequence"/>
</dbReference>